<evidence type="ECO:0000259" key="1">
    <source>
        <dbReference type="PROSITE" id="PS51186"/>
    </source>
</evidence>
<dbReference type="SUPFAM" id="SSF55729">
    <property type="entry name" value="Acyl-CoA N-acyltransferases (Nat)"/>
    <property type="match status" value="1"/>
</dbReference>
<dbReference type="InterPro" id="IPR051908">
    <property type="entry name" value="Ribosomal_N-acetyltransferase"/>
</dbReference>
<dbReference type="InterPro" id="IPR000182">
    <property type="entry name" value="GNAT_dom"/>
</dbReference>
<evidence type="ECO:0000313" key="2">
    <source>
        <dbReference type="EMBL" id="MCP2259189.1"/>
    </source>
</evidence>
<dbReference type="EMBL" id="JAMTCP010000014">
    <property type="protein sequence ID" value="MCP2259189.1"/>
    <property type="molecule type" value="Genomic_DNA"/>
</dbReference>
<dbReference type="PANTHER" id="PTHR43441:SF11">
    <property type="entry name" value="RIBOSOMAL-PROTEIN-SERINE ACETYLTRANSFERASE"/>
    <property type="match status" value="1"/>
</dbReference>
<feature type="domain" description="N-acetyltransferase" evidence="1">
    <location>
        <begin position="10"/>
        <end position="176"/>
    </location>
</feature>
<accession>A0ABT1HUJ4</accession>
<reference evidence="2 3" key="1">
    <citation type="submission" date="2022-06" db="EMBL/GenBank/DDBJ databases">
        <title>Genomic Encyclopedia of Archaeal and Bacterial Type Strains, Phase II (KMG-II): from individual species to whole genera.</title>
        <authorList>
            <person name="Goeker M."/>
        </authorList>
    </citation>
    <scope>NUCLEOTIDE SEQUENCE [LARGE SCALE GENOMIC DNA]</scope>
    <source>
        <strain evidence="2 3">DSM 40477</strain>
    </source>
</reference>
<dbReference type="PANTHER" id="PTHR43441">
    <property type="entry name" value="RIBOSOMAL-PROTEIN-SERINE ACETYLTRANSFERASE"/>
    <property type="match status" value="1"/>
</dbReference>
<sequence length="187" mass="21032">MTSIWTGSKVRLRGIEPEDWPAFQRFDDHTADMRTVDRVYPPRSAAGYRQWAAEEATRAPDGDEFRLAVESLSERVVVGALSTTGADRRAGRFGHGIGIGREHQRRGYATDAVVVLLTSMFGELRYHRCEVSALAFNEASIAPHRKIGFRVEGRLRDHEYCAGRHHDVVLLGITADEFAERHPYAPL</sequence>
<protein>
    <submittedName>
        <fullName evidence="2">Protein N-acetyltransferase, RimJ/RimL family</fullName>
    </submittedName>
</protein>
<comment type="caution">
    <text evidence="2">The sequence shown here is derived from an EMBL/GenBank/DDBJ whole genome shotgun (WGS) entry which is preliminary data.</text>
</comment>
<name>A0ABT1HUJ4_STRSD</name>
<dbReference type="PROSITE" id="PS51186">
    <property type="entry name" value="GNAT"/>
    <property type="match status" value="1"/>
</dbReference>
<dbReference type="RefSeq" id="WP_253670091.1">
    <property type="nucleotide sequence ID" value="NZ_JAMTCP010000014.1"/>
</dbReference>
<dbReference type="Proteomes" id="UP001205311">
    <property type="component" value="Unassembled WGS sequence"/>
</dbReference>
<gene>
    <name evidence="2" type="ORF">LX15_002890</name>
</gene>
<dbReference type="Pfam" id="PF13302">
    <property type="entry name" value="Acetyltransf_3"/>
    <property type="match status" value="1"/>
</dbReference>
<dbReference type="InterPro" id="IPR016181">
    <property type="entry name" value="Acyl_CoA_acyltransferase"/>
</dbReference>
<dbReference type="Gene3D" id="3.40.630.30">
    <property type="match status" value="1"/>
</dbReference>
<keyword evidence="3" id="KW-1185">Reference proteome</keyword>
<organism evidence="2 3">
    <name type="scientific">Streptoalloteichus tenebrarius (strain ATCC 17920 / DSM 40477 / JCM 4838 / CBS 697.72 / NBRC 16177 / NCIMB 11028 / NRRL B-12390 / A12253. 1 / ISP 5477)</name>
    <name type="common">Streptomyces tenebrarius</name>
    <dbReference type="NCBI Taxonomy" id="1933"/>
    <lineage>
        <taxon>Bacteria</taxon>
        <taxon>Bacillati</taxon>
        <taxon>Actinomycetota</taxon>
        <taxon>Actinomycetes</taxon>
        <taxon>Pseudonocardiales</taxon>
        <taxon>Pseudonocardiaceae</taxon>
        <taxon>Streptoalloteichus</taxon>
    </lineage>
</organism>
<evidence type="ECO:0000313" key="3">
    <source>
        <dbReference type="Proteomes" id="UP001205311"/>
    </source>
</evidence>
<proteinExistence type="predicted"/>